<sequence>MSLHKNRIKAFQEVLNMEHIDMSTLQSLAFNGIPEEKGLRSIVWKVLLYYIPTRKQDRQSTLLKKRQLYKQLIDEIIVLPGGPSDHPLSVSPGSSWSKYFKDNEVLLQIDKDVRRLCPEISFFQSATEYPCEEVSYLF</sequence>
<organism evidence="2 3">
    <name type="scientific">Leptidea sinapis</name>
    <dbReference type="NCBI Taxonomy" id="189913"/>
    <lineage>
        <taxon>Eukaryota</taxon>
        <taxon>Metazoa</taxon>
        <taxon>Ecdysozoa</taxon>
        <taxon>Arthropoda</taxon>
        <taxon>Hexapoda</taxon>
        <taxon>Insecta</taxon>
        <taxon>Pterygota</taxon>
        <taxon>Neoptera</taxon>
        <taxon>Endopterygota</taxon>
        <taxon>Lepidoptera</taxon>
        <taxon>Glossata</taxon>
        <taxon>Ditrysia</taxon>
        <taxon>Papilionoidea</taxon>
        <taxon>Pieridae</taxon>
        <taxon>Dismorphiinae</taxon>
        <taxon>Leptidea</taxon>
    </lineage>
</organism>
<proteinExistence type="predicted"/>
<gene>
    <name evidence="2" type="ORF">LSINAPIS_LOCUS13965</name>
</gene>
<evidence type="ECO:0000259" key="1">
    <source>
        <dbReference type="PROSITE" id="PS50086"/>
    </source>
</evidence>
<dbReference type="SUPFAM" id="SSF47923">
    <property type="entry name" value="Ypt/Rab-GAP domain of gyp1p"/>
    <property type="match status" value="1"/>
</dbReference>
<keyword evidence="3" id="KW-1185">Reference proteome</keyword>
<dbReference type="Gene3D" id="1.10.10.750">
    <property type="entry name" value="Ypt/Rab-GAP domain of gyp1p, domain 1"/>
    <property type="match status" value="1"/>
</dbReference>
<protein>
    <recommendedName>
        <fullName evidence="1">Rab-GAP TBC domain-containing protein</fullName>
    </recommendedName>
</protein>
<dbReference type="EMBL" id="FZQP02006833">
    <property type="protein sequence ID" value="VVD04143.1"/>
    <property type="molecule type" value="Genomic_DNA"/>
</dbReference>
<feature type="domain" description="Rab-GAP TBC" evidence="1">
    <location>
        <begin position="34"/>
        <end position="138"/>
    </location>
</feature>
<dbReference type="InterPro" id="IPR035969">
    <property type="entry name" value="Rab-GAP_TBC_sf"/>
</dbReference>
<accession>A0A5E4R2E5</accession>
<evidence type="ECO:0000313" key="3">
    <source>
        <dbReference type="Proteomes" id="UP000324832"/>
    </source>
</evidence>
<dbReference type="InterPro" id="IPR000195">
    <property type="entry name" value="Rab-GAP-TBC_dom"/>
</dbReference>
<name>A0A5E4R2E5_9NEOP</name>
<dbReference type="Proteomes" id="UP000324832">
    <property type="component" value="Unassembled WGS sequence"/>
</dbReference>
<evidence type="ECO:0000313" key="2">
    <source>
        <dbReference type="EMBL" id="VVD04143.1"/>
    </source>
</evidence>
<dbReference type="AlphaFoldDB" id="A0A5E4R2E5"/>
<dbReference type="PROSITE" id="PS50086">
    <property type="entry name" value="TBC_RABGAP"/>
    <property type="match status" value="1"/>
</dbReference>
<reference evidence="2 3" key="1">
    <citation type="submission" date="2017-07" db="EMBL/GenBank/DDBJ databases">
        <authorList>
            <person name="Talla V."/>
            <person name="Backstrom N."/>
        </authorList>
    </citation>
    <scope>NUCLEOTIDE SEQUENCE [LARGE SCALE GENOMIC DNA]</scope>
</reference>